<gene>
    <name evidence="1" type="primary">Acey_s0446.g1606</name>
    <name evidence="1" type="ORF">Y032_0446g1606</name>
</gene>
<evidence type="ECO:0000313" key="2">
    <source>
        <dbReference type="Proteomes" id="UP000024635"/>
    </source>
</evidence>
<comment type="caution">
    <text evidence="1">The sequence shown here is derived from an EMBL/GenBank/DDBJ whole genome shotgun (WGS) entry which is preliminary data.</text>
</comment>
<accession>A0A016WYJ2</accession>
<protein>
    <submittedName>
        <fullName evidence="1">Uncharacterized protein</fullName>
    </submittedName>
</protein>
<organism evidence="1 2">
    <name type="scientific">Ancylostoma ceylanicum</name>
    <dbReference type="NCBI Taxonomy" id="53326"/>
    <lineage>
        <taxon>Eukaryota</taxon>
        <taxon>Metazoa</taxon>
        <taxon>Ecdysozoa</taxon>
        <taxon>Nematoda</taxon>
        <taxon>Chromadorea</taxon>
        <taxon>Rhabditida</taxon>
        <taxon>Rhabditina</taxon>
        <taxon>Rhabditomorpha</taxon>
        <taxon>Strongyloidea</taxon>
        <taxon>Ancylostomatidae</taxon>
        <taxon>Ancylostomatinae</taxon>
        <taxon>Ancylostoma</taxon>
    </lineage>
</organism>
<dbReference type="Proteomes" id="UP000024635">
    <property type="component" value="Unassembled WGS sequence"/>
</dbReference>
<proteinExistence type="predicted"/>
<sequence length="125" mass="14119">MMKHRPTVSEQNNSCYWLRFTFHSLNNCDAPSWASYAHARLEQAALIVRVALSSLAPLLKYISRDMFHIILLCTILVHILAGPVPDDEDVIHVLARPPGERQTLQIRACVSKFTSCNILNTNSTM</sequence>
<evidence type="ECO:0000313" key="1">
    <source>
        <dbReference type="EMBL" id="EYC44904.1"/>
    </source>
</evidence>
<keyword evidence="2" id="KW-1185">Reference proteome</keyword>
<name>A0A016WYJ2_9BILA</name>
<reference evidence="2" key="1">
    <citation type="journal article" date="2015" name="Nat. Genet.">
        <title>The genome and transcriptome of the zoonotic hookworm Ancylostoma ceylanicum identify infection-specific gene families.</title>
        <authorList>
            <person name="Schwarz E.M."/>
            <person name="Hu Y."/>
            <person name="Antoshechkin I."/>
            <person name="Miller M.M."/>
            <person name="Sternberg P.W."/>
            <person name="Aroian R.V."/>
        </authorList>
    </citation>
    <scope>NUCLEOTIDE SEQUENCE</scope>
    <source>
        <strain evidence="2">HY135</strain>
    </source>
</reference>
<dbReference type="AlphaFoldDB" id="A0A016WYJ2"/>
<dbReference type="EMBL" id="JARK01000046">
    <property type="protein sequence ID" value="EYC44904.1"/>
    <property type="molecule type" value="Genomic_DNA"/>
</dbReference>